<keyword evidence="1" id="KW-1133">Transmembrane helix</keyword>
<evidence type="ECO:0000256" key="1">
    <source>
        <dbReference type="SAM" id="Phobius"/>
    </source>
</evidence>
<evidence type="ECO:0000313" key="3">
    <source>
        <dbReference type="Proteomes" id="UP000009168"/>
    </source>
</evidence>
<dbReference type="KEGG" id="tet:TTHERM_00310540"/>
<dbReference type="Proteomes" id="UP000009168">
    <property type="component" value="Unassembled WGS sequence"/>
</dbReference>
<evidence type="ECO:0000313" key="2">
    <source>
        <dbReference type="EMBL" id="EAS00883.1"/>
    </source>
</evidence>
<dbReference type="RefSeq" id="XP_001021129.1">
    <property type="nucleotide sequence ID" value="XM_001021129.3"/>
</dbReference>
<reference evidence="3" key="1">
    <citation type="journal article" date="2006" name="PLoS Biol.">
        <title>Macronuclear genome sequence of the ciliate Tetrahymena thermophila, a model eukaryote.</title>
        <authorList>
            <person name="Eisen J.A."/>
            <person name="Coyne R.S."/>
            <person name="Wu M."/>
            <person name="Wu D."/>
            <person name="Thiagarajan M."/>
            <person name="Wortman J.R."/>
            <person name="Badger J.H."/>
            <person name="Ren Q."/>
            <person name="Amedeo P."/>
            <person name="Jones K.M."/>
            <person name="Tallon L.J."/>
            <person name="Delcher A.L."/>
            <person name="Salzberg S.L."/>
            <person name="Silva J.C."/>
            <person name="Haas B.J."/>
            <person name="Majoros W.H."/>
            <person name="Farzad M."/>
            <person name="Carlton J.M."/>
            <person name="Smith R.K. Jr."/>
            <person name="Garg J."/>
            <person name="Pearlman R.E."/>
            <person name="Karrer K.M."/>
            <person name="Sun L."/>
            <person name="Manning G."/>
            <person name="Elde N.C."/>
            <person name="Turkewitz A.P."/>
            <person name="Asai D.J."/>
            <person name="Wilkes D.E."/>
            <person name="Wang Y."/>
            <person name="Cai H."/>
            <person name="Collins K."/>
            <person name="Stewart B.A."/>
            <person name="Lee S.R."/>
            <person name="Wilamowska K."/>
            <person name="Weinberg Z."/>
            <person name="Ruzzo W.L."/>
            <person name="Wloga D."/>
            <person name="Gaertig J."/>
            <person name="Frankel J."/>
            <person name="Tsao C.-C."/>
            <person name="Gorovsky M.A."/>
            <person name="Keeling P.J."/>
            <person name="Waller R.F."/>
            <person name="Patron N.J."/>
            <person name="Cherry J.M."/>
            <person name="Stover N.A."/>
            <person name="Krieger C.J."/>
            <person name="del Toro C."/>
            <person name="Ryder H.F."/>
            <person name="Williamson S.C."/>
            <person name="Barbeau R.A."/>
            <person name="Hamilton E.P."/>
            <person name="Orias E."/>
        </authorList>
    </citation>
    <scope>NUCLEOTIDE SEQUENCE [LARGE SCALE GENOMIC DNA]</scope>
    <source>
        <strain evidence="3">SB210</strain>
    </source>
</reference>
<keyword evidence="1" id="KW-0472">Membrane</keyword>
<dbReference type="AlphaFoldDB" id="I7LW56"/>
<proteinExistence type="predicted"/>
<name>I7LW56_TETTS</name>
<organism evidence="2 3">
    <name type="scientific">Tetrahymena thermophila (strain SB210)</name>
    <dbReference type="NCBI Taxonomy" id="312017"/>
    <lineage>
        <taxon>Eukaryota</taxon>
        <taxon>Sar</taxon>
        <taxon>Alveolata</taxon>
        <taxon>Ciliophora</taxon>
        <taxon>Intramacronucleata</taxon>
        <taxon>Oligohymenophorea</taxon>
        <taxon>Hymenostomatida</taxon>
        <taxon>Tetrahymenina</taxon>
        <taxon>Tetrahymenidae</taxon>
        <taxon>Tetrahymena</taxon>
    </lineage>
</organism>
<accession>I7LW56</accession>
<keyword evidence="1 2" id="KW-0812">Transmembrane</keyword>
<feature type="transmembrane region" description="Helical" evidence="1">
    <location>
        <begin position="33"/>
        <end position="57"/>
    </location>
</feature>
<sequence>MSLKDPLVQTENTTKSEYVPLTYEDQPSGVIDYVMLSGLMLSTYAVIVAILYGLISWATDSKNTQANNNKYYHENMYFNLVIFLVYIVACGSLWFFRIGKRDIYRQKLMEEQLALKENLK</sequence>
<gene>
    <name evidence="2" type="ORF">TTHERM_00310540</name>
</gene>
<keyword evidence="3" id="KW-1185">Reference proteome</keyword>
<dbReference type="InParanoid" id="I7LW56"/>
<feature type="transmembrane region" description="Helical" evidence="1">
    <location>
        <begin position="77"/>
        <end position="96"/>
    </location>
</feature>
<dbReference type="HOGENOM" id="CLU_2054402_0_0_1"/>
<dbReference type="EMBL" id="GG662608">
    <property type="protein sequence ID" value="EAS00883.1"/>
    <property type="molecule type" value="Genomic_DNA"/>
</dbReference>
<dbReference type="GeneID" id="7842789"/>
<protein>
    <submittedName>
        <fullName evidence="2">Transmembrane protein, putative</fullName>
    </submittedName>
</protein>